<proteinExistence type="predicted"/>
<evidence type="ECO:0000313" key="2">
    <source>
        <dbReference type="EMBL" id="MED6152759.1"/>
    </source>
</evidence>
<feature type="compositionally biased region" description="Basic and acidic residues" evidence="1">
    <location>
        <begin position="243"/>
        <end position="260"/>
    </location>
</feature>
<sequence length="299" mass="34172">MLNLQILTEKQASAGRRDAPVWGKNSTKAEKEFEPDGGVTAIYAEDGDGVVERSAIDDGVIRRVEGGWPLKRDGRRGCKQTVEAAVRRRSQALHRHTVRSDLAFFHTLFRFERKKERRTLSSLCLRYERTCGDYEAGETRSKKESAGNLRRRWNMEGSVGGYKLWASVMKIGGEDRRHTSVRELRRPAAEAPSPPPLCTLYSNINHNNMNINLNGLKRNKDEYEVVFHPLKTSKKNNNNKNKQGGENDNKEGKAGADKGSSRWRHRRLYQGMKSSTVTSSFATMIPWQRIRRGWRDGRQ</sequence>
<evidence type="ECO:0000313" key="3">
    <source>
        <dbReference type="Proteomes" id="UP001341840"/>
    </source>
</evidence>
<feature type="region of interest" description="Disordered" evidence="1">
    <location>
        <begin position="228"/>
        <end position="275"/>
    </location>
</feature>
<organism evidence="2 3">
    <name type="scientific">Stylosanthes scabra</name>
    <dbReference type="NCBI Taxonomy" id="79078"/>
    <lineage>
        <taxon>Eukaryota</taxon>
        <taxon>Viridiplantae</taxon>
        <taxon>Streptophyta</taxon>
        <taxon>Embryophyta</taxon>
        <taxon>Tracheophyta</taxon>
        <taxon>Spermatophyta</taxon>
        <taxon>Magnoliopsida</taxon>
        <taxon>eudicotyledons</taxon>
        <taxon>Gunneridae</taxon>
        <taxon>Pentapetalae</taxon>
        <taxon>rosids</taxon>
        <taxon>fabids</taxon>
        <taxon>Fabales</taxon>
        <taxon>Fabaceae</taxon>
        <taxon>Papilionoideae</taxon>
        <taxon>50 kb inversion clade</taxon>
        <taxon>dalbergioids sensu lato</taxon>
        <taxon>Dalbergieae</taxon>
        <taxon>Pterocarpus clade</taxon>
        <taxon>Stylosanthes</taxon>
    </lineage>
</organism>
<accession>A0ABU6TW84</accession>
<protein>
    <submittedName>
        <fullName evidence="2">Uncharacterized protein</fullName>
    </submittedName>
</protein>
<name>A0ABU6TW84_9FABA</name>
<dbReference type="Proteomes" id="UP001341840">
    <property type="component" value="Unassembled WGS sequence"/>
</dbReference>
<dbReference type="EMBL" id="JASCZI010092767">
    <property type="protein sequence ID" value="MED6152759.1"/>
    <property type="molecule type" value="Genomic_DNA"/>
</dbReference>
<evidence type="ECO:0000256" key="1">
    <source>
        <dbReference type="SAM" id="MobiDB-lite"/>
    </source>
</evidence>
<reference evidence="2 3" key="1">
    <citation type="journal article" date="2023" name="Plants (Basel)">
        <title>Bridging the Gap: Combining Genomics and Transcriptomics Approaches to Understand Stylosanthes scabra, an Orphan Legume from the Brazilian Caatinga.</title>
        <authorList>
            <person name="Ferreira-Neto J.R.C."/>
            <person name="da Silva M.D."/>
            <person name="Binneck E."/>
            <person name="de Melo N.F."/>
            <person name="da Silva R.H."/>
            <person name="de Melo A.L.T.M."/>
            <person name="Pandolfi V."/>
            <person name="Bustamante F.O."/>
            <person name="Brasileiro-Vidal A.C."/>
            <person name="Benko-Iseppon A.M."/>
        </authorList>
    </citation>
    <scope>NUCLEOTIDE SEQUENCE [LARGE SCALE GENOMIC DNA]</scope>
    <source>
        <tissue evidence="2">Leaves</tissue>
    </source>
</reference>
<keyword evidence="3" id="KW-1185">Reference proteome</keyword>
<comment type="caution">
    <text evidence="2">The sequence shown here is derived from an EMBL/GenBank/DDBJ whole genome shotgun (WGS) entry which is preliminary data.</text>
</comment>
<gene>
    <name evidence="2" type="ORF">PIB30_095074</name>
</gene>